<reference evidence="9 10" key="1">
    <citation type="submission" date="2009-11" db="EMBL/GenBank/DDBJ databases">
        <title>Annotation of Allomyces macrogynus ATCC 38327.</title>
        <authorList>
            <consortium name="The Broad Institute Genome Sequencing Platform"/>
            <person name="Russ C."/>
            <person name="Cuomo C."/>
            <person name="Burger G."/>
            <person name="Gray M.W."/>
            <person name="Holland P.W.H."/>
            <person name="King N."/>
            <person name="Lang F.B.F."/>
            <person name="Roger A.J."/>
            <person name="Ruiz-Trillo I."/>
            <person name="Young S.K."/>
            <person name="Zeng Q."/>
            <person name="Gargeya S."/>
            <person name="Fitzgerald M."/>
            <person name="Haas B."/>
            <person name="Abouelleil A."/>
            <person name="Alvarado L."/>
            <person name="Arachchi H.M."/>
            <person name="Berlin A."/>
            <person name="Chapman S.B."/>
            <person name="Gearin G."/>
            <person name="Goldberg J."/>
            <person name="Griggs A."/>
            <person name="Gujja S."/>
            <person name="Hansen M."/>
            <person name="Heiman D."/>
            <person name="Howarth C."/>
            <person name="Larimer J."/>
            <person name="Lui A."/>
            <person name="MacDonald P.J.P."/>
            <person name="McCowen C."/>
            <person name="Montmayeur A."/>
            <person name="Murphy C."/>
            <person name="Neiman D."/>
            <person name="Pearson M."/>
            <person name="Priest M."/>
            <person name="Roberts A."/>
            <person name="Saif S."/>
            <person name="Shea T."/>
            <person name="Sisk P."/>
            <person name="Stolte C."/>
            <person name="Sykes S."/>
            <person name="Wortman J."/>
            <person name="Nusbaum C."/>
            <person name="Birren B."/>
        </authorList>
    </citation>
    <scope>NUCLEOTIDE SEQUENCE [LARGE SCALE GENOMIC DNA]</scope>
    <source>
        <strain evidence="9 10">ATCC 38327</strain>
    </source>
</reference>
<feature type="transmembrane region" description="Helical" evidence="7">
    <location>
        <begin position="528"/>
        <end position="549"/>
    </location>
</feature>
<dbReference type="GO" id="GO:0016020">
    <property type="term" value="C:membrane"/>
    <property type="evidence" value="ECO:0007669"/>
    <property type="project" value="UniProtKB-SubCell"/>
</dbReference>
<keyword evidence="3 7" id="KW-1133">Transmembrane helix</keyword>
<dbReference type="VEuPathDB" id="FungiDB:AMAG_14323"/>
<reference evidence="10" key="2">
    <citation type="submission" date="2009-11" db="EMBL/GenBank/DDBJ databases">
        <title>The Genome Sequence of Allomyces macrogynus strain ATCC 38327.</title>
        <authorList>
            <consortium name="The Broad Institute Genome Sequencing Platform"/>
            <person name="Russ C."/>
            <person name="Cuomo C."/>
            <person name="Shea T."/>
            <person name="Young S.K."/>
            <person name="Zeng Q."/>
            <person name="Koehrsen M."/>
            <person name="Haas B."/>
            <person name="Borodovsky M."/>
            <person name="Guigo R."/>
            <person name="Alvarado L."/>
            <person name="Berlin A."/>
            <person name="Borenstein D."/>
            <person name="Chen Z."/>
            <person name="Engels R."/>
            <person name="Freedman E."/>
            <person name="Gellesch M."/>
            <person name="Goldberg J."/>
            <person name="Griggs A."/>
            <person name="Gujja S."/>
            <person name="Heiman D."/>
            <person name="Hepburn T."/>
            <person name="Howarth C."/>
            <person name="Jen D."/>
            <person name="Larson L."/>
            <person name="Lewis B."/>
            <person name="Mehta T."/>
            <person name="Park D."/>
            <person name="Pearson M."/>
            <person name="Roberts A."/>
            <person name="Saif S."/>
            <person name="Shenoy N."/>
            <person name="Sisk P."/>
            <person name="Stolte C."/>
            <person name="Sykes S."/>
            <person name="Walk T."/>
            <person name="White J."/>
            <person name="Yandava C."/>
            <person name="Burger G."/>
            <person name="Gray M.W."/>
            <person name="Holland P.W.H."/>
            <person name="King N."/>
            <person name="Lang F.B.F."/>
            <person name="Roger A.J."/>
            <person name="Ruiz-Trillo I."/>
            <person name="Lander E."/>
            <person name="Nusbaum C."/>
        </authorList>
    </citation>
    <scope>NUCLEOTIDE SEQUENCE [LARGE SCALE GENOMIC DNA]</scope>
    <source>
        <strain evidence="10">ATCC 38327</strain>
    </source>
</reference>
<evidence type="ECO:0000256" key="4">
    <source>
        <dbReference type="ARBA" id="ARBA00023136"/>
    </source>
</evidence>
<comment type="subcellular location">
    <subcellularLocation>
        <location evidence="1">Membrane</location>
        <topology evidence="1">Multi-pass membrane protein</topology>
    </subcellularLocation>
</comment>
<evidence type="ECO:0000256" key="6">
    <source>
        <dbReference type="SAM" id="MobiDB-lite"/>
    </source>
</evidence>
<evidence type="ECO:0000256" key="7">
    <source>
        <dbReference type="SAM" id="Phobius"/>
    </source>
</evidence>
<keyword evidence="10" id="KW-1185">Reference proteome</keyword>
<dbReference type="EMBL" id="GG745362">
    <property type="protein sequence ID" value="KNE69786.1"/>
    <property type="molecule type" value="Genomic_DNA"/>
</dbReference>
<accession>A0A0L0T500</accession>
<dbReference type="AlphaFoldDB" id="A0A0L0T500"/>
<dbReference type="SUPFAM" id="SSF50729">
    <property type="entry name" value="PH domain-like"/>
    <property type="match status" value="1"/>
</dbReference>
<evidence type="ECO:0000256" key="3">
    <source>
        <dbReference type="ARBA" id="ARBA00022989"/>
    </source>
</evidence>
<dbReference type="GO" id="GO:0004930">
    <property type="term" value="F:G protein-coupled receptor activity"/>
    <property type="evidence" value="ECO:0007669"/>
    <property type="project" value="InterPro"/>
</dbReference>
<organism evidence="9 10">
    <name type="scientific">Allomyces macrogynus (strain ATCC 38327)</name>
    <name type="common">Allomyces javanicus var. macrogynus</name>
    <dbReference type="NCBI Taxonomy" id="578462"/>
    <lineage>
        <taxon>Eukaryota</taxon>
        <taxon>Fungi</taxon>
        <taxon>Fungi incertae sedis</taxon>
        <taxon>Blastocladiomycota</taxon>
        <taxon>Blastocladiomycetes</taxon>
        <taxon>Blastocladiales</taxon>
        <taxon>Blastocladiaceae</taxon>
        <taxon>Allomyces</taxon>
    </lineage>
</organism>
<feature type="transmembrane region" description="Helical" evidence="7">
    <location>
        <begin position="613"/>
        <end position="636"/>
    </location>
</feature>
<dbReference type="InterPro" id="IPR051530">
    <property type="entry name" value="mGluR/GABA-B-like"/>
</dbReference>
<evidence type="ECO:0000256" key="1">
    <source>
        <dbReference type="ARBA" id="ARBA00004141"/>
    </source>
</evidence>
<dbReference type="STRING" id="578462.A0A0L0T500"/>
<dbReference type="InterPro" id="IPR000337">
    <property type="entry name" value="GPCR_3"/>
</dbReference>
<evidence type="ECO:0000313" key="9">
    <source>
        <dbReference type="EMBL" id="KNE69786.1"/>
    </source>
</evidence>
<evidence type="ECO:0000256" key="2">
    <source>
        <dbReference type="ARBA" id="ARBA00022692"/>
    </source>
</evidence>
<proteinExistence type="predicted"/>
<dbReference type="Pfam" id="PF00003">
    <property type="entry name" value="7tm_3"/>
    <property type="match status" value="1"/>
</dbReference>
<keyword evidence="4 7" id="KW-0472">Membrane</keyword>
<name>A0A0L0T500_ALLM3</name>
<protein>
    <recommendedName>
        <fullName evidence="8">G-protein coupled receptors family 3 profile domain-containing protein</fullName>
    </recommendedName>
</protein>
<dbReference type="Proteomes" id="UP000054350">
    <property type="component" value="Unassembled WGS sequence"/>
</dbReference>
<sequence length="860" mass="93013">MGSQKLRQLWSPWDRHEGLSTAIFLAILILSISNVVHALGVRRETPQCLPPSSVASLGWVGTAAGTSTIKQVPAYIVIEADAWSSTYIAATLLQDVMGVNVTVLEYDGDYSGTFSRVASGRVHANLELWPNSKAALYQQFIVQQGLVEDSGMIGYAAKISWYINTAIANAYPTLIFDSWRSYTMNSVLQYLPAYGTTTPARKADGSWLCDSTTYSFCSNGMFVPPQCQANPSGCREYWHVDPSYNMGENEQRIITLGLKLVVVYLGADFASTVTRCANQNSYLCIFYYWKPEILPSTLSLSVVSLPEYNSTCFSQFSASRVGASSNELVCDTSSELLMKISTTSLRLTAPHVSMFFKQFSLKDHDINFLLNDYATTGVTETTACKWIASNRNLWTAWIPAPPANYIMTLDDMASSEVLPIFVVVLCGLFFAATLPTFHLLSRYAGIATVKAQSPRFMQLIALGVFVVTASVALEIASPTITGMCAVRIWLLALGMCTILGSIIVKTMRIYLIFGNRYQMQFNLKDSRLLGGVLAMAAVDLVLLGAWTGAAAPSPIISTVSTTTYTYLCSTSSDTGGTAITAILAIFHALQLLVACWLSFKIRNVGTTYNESKYIALAAYNILLACIVVVPVAVLPINFRAQFVIKCVCILLALGGVLGLLVWRPILEVLLAGADGADAHPKFEPPSLAKLNRRAGSLRNDMAKSDKGEEGVLCGLEARVGQRFAIKQMGGVFRKWTEVDVVLFHHPLPSLQLTPCSSPAKGSQAYTAKVYASPTDSAPDCFILRVGGSSYLVQAKDATDADRWIHDIETTFKAVNAITTGSASHGSGAGSGSHSGNTTAADQSVANRRPQVTLRSGSMAG</sequence>
<dbReference type="OrthoDB" id="5562638at2759"/>
<dbReference type="InterPro" id="IPR017978">
    <property type="entry name" value="GPCR_3_C"/>
</dbReference>
<feature type="transmembrane region" description="Helical" evidence="7">
    <location>
        <begin position="456"/>
        <end position="476"/>
    </location>
</feature>
<feature type="transmembrane region" description="Helical" evidence="7">
    <location>
        <begin position="642"/>
        <end position="662"/>
    </location>
</feature>
<dbReference type="PRINTS" id="PR00248">
    <property type="entry name" value="GPCRMGR"/>
</dbReference>
<keyword evidence="5" id="KW-0325">Glycoprotein</keyword>
<gene>
    <name evidence="9" type="ORF">AMAG_14323</name>
</gene>
<feature type="transmembrane region" description="Helical" evidence="7">
    <location>
        <begin position="488"/>
        <end position="507"/>
    </location>
</feature>
<feature type="domain" description="G-protein coupled receptors family 3 profile" evidence="8">
    <location>
        <begin position="418"/>
        <end position="638"/>
    </location>
</feature>
<evidence type="ECO:0000313" key="10">
    <source>
        <dbReference type="Proteomes" id="UP000054350"/>
    </source>
</evidence>
<keyword evidence="2 7" id="KW-0812">Transmembrane</keyword>
<dbReference type="PROSITE" id="PS50259">
    <property type="entry name" value="G_PROTEIN_RECEP_F3_4"/>
    <property type="match status" value="1"/>
</dbReference>
<feature type="transmembrane region" description="Helical" evidence="7">
    <location>
        <begin position="579"/>
        <end position="601"/>
    </location>
</feature>
<evidence type="ECO:0000256" key="5">
    <source>
        <dbReference type="ARBA" id="ARBA00023180"/>
    </source>
</evidence>
<dbReference type="eggNOG" id="KOG1055">
    <property type="taxonomic scope" value="Eukaryota"/>
</dbReference>
<dbReference type="PANTHER" id="PTHR46924">
    <property type="entry name" value="METABOTROPIC GLUTAMATE RECEPTOR-LIKE PROTEIN C-RELATED-RELATED"/>
    <property type="match status" value="1"/>
</dbReference>
<feature type="transmembrane region" description="Helical" evidence="7">
    <location>
        <begin position="417"/>
        <end position="435"/>
    </location>
</feature>
<dbReference type="CDD" id="cd15047">
    <property type="entry name" value="7tmC_GABA-B-like"/>
    <property type="match status" value="1"/>
</dbReference>
<evidence type="ECO:0000259" key="8">
    <source>
        <dbReference type="PROSITE" id="PS50259"/>
    </source>
</evidence>
<dbReference type="SUPFAM" id="SSF53850">
    <property type="entry name" value="Periplasmic binding protein-like II"/>
    <property type="match status" value="1"/>
</dbReference>
<feature type="region of interest" description="Disordered" evidence="6">
    <location>
        <begin position="822"/>
        <end position="860"/>
    </location>
</feature>